<dbReference type="AlphaFoldDB" id="A0A2B7Y1A6"/>
<feature type="transmembrane region" description="Helical" evidence="7">
    <location>
        <begin position="129"/>
        <end position="150"/>
    </location>
</feature>
<keyword evidence="10" id="KW-1185">Reference proteome</keyword>
<dbReference type="Proteomes" id="UP000224634">
    <property type="component" value="Unassembled WGS sequence"/>
</dbReference>
<dbReference type="InterPro" id="IPR020846">
    <property type="entry name" value="MFS_dom"/>
</dbReference>
<feature type="transmembrane region" description="Helical" evidence="7">
    <location>
        <begin position="290"/>
        <end position="309"/>
    </location>
</feature>
<feature type="transmembrane region" description="Helical" evidence="7">
    <location>
        <begin position="98"/>
        <end position="117"/>
    </location>
</feature>
<dbReference type="PROSITE" id="PS50850">
    <property type="entry name" value="MFS"/>
    <property type="match status" value="1"/>
</dbReference>
<name>A0A2B7Y1A6_POLH7</name>
<feature type="transmembrane region" description="Helical" evidence="7">
    <location>
        <begin position="419"/>
        <end position="441"/>
    </location>
</feature>
<feature type="transmembrane region" description="Helical" evidence="7">
    <location>
        <begin position="156"/>
        <end position="179"/>
    </location>
</feature>
<feature type="region of interest" description="Disordered" evidence="6">
    <location>
        <begin position="1"/>
        <end position="22"/>
    </location>
</feature>
<feature type="transmembrane region" description="Helical" evidence="7">
    <location>
        <begin position="60"/>
        <end position="78"/>
    </location>
</feature>
<protein>
    <recommendedName>
        <fullName evidence="8">Major facilitator superfamily (MFS) profile domain-containing protein</fullName>
    </recommendedName>
</protein>
<evidence type="ECO:0000256" key="2">
    <source>
        <dbReference type="ARBA" id="ARBA00022448"/>
    </source>
</evidence>
<evidence type="ECO:0000256" key="4">
    <source>
        <dbReference type="ARBA" id="ARBA00022989"/>
    </source>
</evidence>
<dbReference type="PANTHER" id="PTHR43791:SF18">
    <property type="entry name" value="NICOTINIC ACID TRANSPORTER TNA1, PUTATIVE (AFU_ORTHOLOGUE AFUA_3G03820)-RELATED"/>
    <property type="match status" value="1"/>
</dbReference>
<dbReference type="GO" id="GO:0016020">
    <property type="term" value="C:membrane"/>
    <property type="evidence" value="ECO:0007669"/>
    <property type="project" value="UniProtKB-SubCell"/>
</dbReference>
<evidence type="ECO:0000259" key="8">
    <source>
        <dbReference type="PROSITE" id="PS50850"/>
    </source>
</evidence>
<evidence type="ECO:0000256" key="5">
    <source>
        <dbReference type="ARBA" id="ARBA00023136"/>
    </source>
</evidence>
<organism evidence="9 10">
    <name type="scientific">Polytolypa hystricis (strain UAMH7299)</name>
    <dbReference type="NCBI Taxonomy" id="1447883"/>
    <lineage>
        <taxon>Eukaryota</taxon>
        <taxon>Fungi</taxon>
        <taxon>Dikarya</taxon>
        <taxon>Ascomycota</taxon>
        <taxon>Pezizomycotina</taxon>
        <taxon>Eurotiomycetes</taxon>
        <taxon>Eurotiomycetidae</taxon>
        <taxon>Onygenales</taxon>
        <taxon>Onygenales incertae sedis</taxon>
        <taxon>Polytolypa</taxon>
    </lineage>
</organism>
<feature type="transmembrane region" description="Helical" evidence="7">
    <location>
        <begin position="453"/>
        <end position="472"/>
    </location>
</feature>
<keyword evidence="2" id="KW-0813">Transport</keyword>
<accession>A0A2B7Y1A6</accession>
<dbReference type="GO" id="GO:0022857">
    <property type="term" value="F:transmembrane transporter activity"/>
    <property type="evidence" value="ECO:0007669"/>
    <property type="project" value="InterPro"/>
</dbReference>
<keyword evidence="3 7" id="KW-0812">Transmembrane</keyword>
<keyword evidence="5 7" id="KW-0472">Membrane</keyword>
<dbReference type="FunFam" id="1.20.1250.20:FF:000034">
    <property type="entry name" value="MFS general substrate transporter"/>
    <property type="match status" value="1"/>
</dbReference>
<feature type="transmembrane region" description="Helical" evidence="7">
    <location>
        <begin position="329"/>
        <end position="348"/>
    </location>
</feature>
<dbReference type="SUPFAM" id="SSF103473">
    <property type="entry name" value="MFS general substrate transporter"/>
    <property type="match status" value="1"/>
</dbReference>
<dbReference type="Pfam" id="PF07690">
    <property type="entry name" value="MFS_1"/>
    <property type="match status" value="1"/>
</dbReference>
<feature type="transmembrane region" description="Helical" evidence="7">
    <location>
        <begin position="191"/>
        <end position="211"/>
    </location>
</feature>
<feature type="domain" description="Major facilitator superfamily (MFS) profile" evidence="8">
    <location>
        <begin position="64"/>
        <end position="473"/>
    </location>
</feature>
<evidence type="ECO:0000256" key="6">
    <source>
        <dbReference type="SAM" id="MobiDB-lite"/>
    </source>
</evidence>
<evidence type="ECO:0000256" key="3">
    <source>
        <dbReference type="ARBA" id="ARBA00022692"/>
    </source>
</evidence>
<gene>
    <name evidence="9" type="ORF">AJ80_05685</name>
</gene>
<feature type="transmembrane region" description="Helical" evidence="7">
    <location>
        <begin position="223"/>
        <end position="245"/>
    </location>
</feature>
<comment type="subcellular location">
    <subcellularLocation>
        <location evidence="1">Membrane</location>
        <topology evidence="1">Multi-pass membrane protein</topology>
    </subcellularLocation>
</comment>
<evidence type="ECO:0000256" key="7">
    <source>
        <dbReference type="SAM" id="Phobius"/>
    </source>
</evidence>
<dbReference type="FunFam" id="1.20.1250.20:FF:000013">
    <property type="entry name" value="MFS general substrate transporter"/>
    <property type="match status" value="1"/>
</dbReference>
<dbReference type="PANTHER" id="PTHR43791">
    <property type="entry name" value="PERMEASE-RELATED"/>
    <property type="match status" value="1"/>
</dbReference>
<proteinExistence type="predicted"/>
<dbReference type="Gene3D" id="1.20.1250.20">
    <property type="entry name" value="MFS general substrate transporter like domains"/>
    <property type="match status" value="2"/>
</dbReference>
<dbReference type="OrthoDB" id="2962993at2759"/>
<dbReference type="InterPro" id="IPR011701">
    <property type="entry name" value="MFS"/>
</dbReference>
<evidence type="ECO:0000313" key="9">
    <source>
        <dbReference type="EMBL" id="PGH15060.1"/>
    </source>
</evidence>
<comment type="caution">
    <text evidence="9">The sequence shown here is derived from an EMBL/GenBank/DDBJ whole genome shotgun (WGS) entry which is preliminary data.</text>
</comment>
<dbReference type="STRING" id="1447883.A0A2B7Y1A6"/>
<dbReference type="InterPro" id="IPR036259">
    <property type="entry name" value="MFS_trans_sf"/>
</dbReference>
<feature type="compositionally biased region" description="Basic and acidic residues" evidence="6">
    <location>
        <begin position="12"/>
        <end position="22"/>
    </location>
</feature>
<feature type="transmembrane region" description="Helical" evidence="7">
    <location>
        <begin position="360"/>
        <end position="378"/>
    </location>
</feature>
<feature type="transmembrane region" description="Helical" evidence="7">
    <location>
        <begin position="384"/>
        <end position="407"/>
    </location>
</feature>
<sequence length="514" mass="57052">MEAESKISPASKGDDSRIENVADEKAAIQESSSSELEVGDVDVDVDSYSKEETTRIMRRIDYRLIPILAYLYLLSFIDRGNIGNAKIAGMNDDLNLQGMQYNIALIVFFIPYTLFEVPSNIVLKLLRPSIWITIMLFCWGTVMTLMGIVPNYRGLLIARFFLGFAESGFFPAATYLLTIWYKRYEVQRRMAIFYAAASLSGAFSGLLAYGIAKMDGVGGLAGWRWIFILEGLLPVVTAFVSWYLLPDSPDRARFLTPLERKFVIKRLSQDMGSTTDKISLKYVMAAFKEWKIWASVVMFWANTVGVYGFTATVPTVIADLGYSAANAQLLTIPIYVVAMLLTLTFAFLSDRYEQRTPFIIAGYCIAVVGFIAQLAIPHPRYPGLTYAMLFLVAAGLYSPFTSIVCMVANNVAPSSKRAVGMGILISVGNMGGIPGSLSYFAAEAPSYPTGFGLALAMCCAGIAMAVVLRISYRRLNEQRDKLLAEEGEEALRARYTEEELLEMGDQSPFFRYTI</sequence>
<keyword evidence="4 7" id="KW-1133">Transmembrane helix</keyword>
<reference evidence="9 10" key="1">
    <citation type="submission" date="2017-10" db="EMBL/GenBank/DDBJ databases">
        <title>Comparative genomics in systemic dimorphic fungi from Ajellomycetaceae.</title>
        <authorList>
            <person name="Munoz J.F."/>
            <person name="Mcewen J.G."/>
            <person name="Clay O.K."/>
            <person name="Cuomo C.A."/>
        </authorList>
    </citation>
    <scope>NUCLEOTIDE SEQUENCE [LARGE SCALE GENOMIC DNA]</scope>
    <source>
        <strain evidence="9 10">UAMH7299</strain>
    </source>
</reference>
<dbReference type="EMBL" id="PDNA01000086">
    <property type="protein sequence ID" value="PGH15060.1"/>
    <property type="molecule type" value="Genomic_DNA"/>
</dbReference>
<evidence type="ECO:0000256" key="1">
    <source>
        <dbReference type="ARBA" id="ARBA00004141"/>
    </source>
</evidence>
<evidence type="ECO:0000313" key="10">
    <source>
        <dbReference type="Proteomes" id="UP000224634"/>
    </source>
</evidence>